<sequence length="92" mass="10409">MRIPNLGDSRKKKNERLEFPWCSRVPIAVAGTVAASFGRPRDERQRRNHRRRGISWRRREITRSPFAPAAPVINAGEGLDTSIAFATTPAVR</sequence>
<dbReference type="EMBL" id="CP039352">
    <property type="protein sequence ID" value="QCE04840.1"/>
    <property type="molecule type" value="Genomic_DNA"/>
</dbReference>
<name>A0A4D6MW49_VIGUN</name>
<accession>A0A4D6MW49</accession>
<keyword evidence="3" id="KW-1185">Reference proteome</keyword>
<evidence type="ECO:0000313" key="1">
    <source>
        <dbReference type="EMBL" id="QCE04840.1"/>
    </source>
</evidence>
<evidence type="ECO:0000313" key="2">
    <source>
        <dbReference type="EMBL" id="QCE04842.1"/>
    </source>
</evidence>
<organism evidence="2 3">
    <name type="scientific">Vigna unguiculata</name>
    <name type="common">Cowpea</name>
    <dbReference type="NCBI Taxonomy" id="3917"/>
    <lineage>
        <taxon>Eukaryota</taxon>
        <taxon>Viridiplantae</taxon>
        <taxon>Streptophyta</taxon>
        <taxon>Embryophyta</taxon>
        <taxon>Tracheophyta</taxon>
        <taxon>Spermatophyta</taxon>
        <taxon>Magnoliopsida</taxon>
        <taxon>eudicotyledons</taxon>
        <taxon>Gunneridae</taxon>
        <taxon>Pentapetalae</taxon>
        <taxon>rosids</taxon>
        <taxon>fabids</taxon>
        <taxon>Fabales</taxon>
        <taxon>Fabaceae</taxon>
        <taxon>Papilionoideae</taxon>
        <taxon>50 kb inversion clade</taxon>
        <taxon>NPAAA clade</taxon>
        <taxon>indigoferoid/millettioid clade</taxon>
        <taxon>Phaseoleae</taxon>
        <taxon>Vigna</taxon>
    </lineage>
</organism>
<reference evidence="2 3" key="1">
    <citation type="submission" date="2019-04" db="EMBL/GenBank/DDBJ databases">
        <title>An improved genome assembly and genetic linkage map for asparagus bean, Vigna unguiculata ssp. sesquipedialis.</title>
        <authorList>
            <person name="Xia Q."/>
            <person name="Zhang R."/>
            <person name="Dong Y."/>
        </authorList>
    </citation>
    <scope>NUCLEOTIDE SEQUENCE [LARGE SCALE GENOMIC DNA]</scope>
    <source>
        <tissue evidence="2">Leaf</tissue>
    </source>
</reference>
<gene>
    <name evidence="1" type="ORF">DEO72_LG8g2881</name>
    <name evidence="2" type="ORF">DEO72_LG8g2883</name>
</gene>
<proteinExistence type="predicted"/>
<dbReference type="AlphaFoldDB" id="A0A4D6MW49"/>
<evidence type="ECO:0000313" key="3">
    <source>
        <dbReference type="Proteomes" id="UP000501690"/>
    </source>
</evidence>
<protein>
    <submittedName>
        <fullName evidence="2">Uncharacterized protein</fullName>
    </submittedName>
</protein>
<dbReference type="EMBL" id="CP039352">
    <property type="protein sequence ID" value="QCE04842.1"/>
    <property type="molecule type" value="Genomic_DNA"/>
</dbReference>
<dbReference type="Proteomes" id="UP000501690">
    <property type="component" value="Linkage Group LG8"/>
</dbReference>